<dbReference type="Gene3D" id="3.30.70.270">
    <property type="match status" value="1"/>
</dbReference>
<dbReference type="InterPro" id="IPR050951">
    <property type="entry name" value="Retrovirus_Pol_polyprotein"/>
</dbReference>
<evidence type="ECO:0000259" key="1">
    <source>
        <dbReference type="PROSITE" id="PS50878"/>
    </source>
</evidence>
<evidence type="ECO:0000313" key="2">
    <source>
        <dbReference type="EMBL" id="CAK1588401.1"/>
    </source>
</evidence>
<dbReference type="Pfam" id="PF00078">
    <property type="entry name" value="RVT_1"/>
    <property type="match status" value="1"/>
</dbReference>
<evidence type="ECO:0000313" key="3">
    <source>
        <dbReference type="Proteomes" id="UP001314205"/>
    </source>
</evidence>
<dbReference type="GO" id="GO:0071897">
    <property type="term" value="P:DNA biosynthetic process"/>
    <property type="evidence" value="ECO:0007669"/>
    <property type="project" value="UniProtKB-ARBA"/>
</dbReference>
<protein>
    <recommendedName>
        <fullName evidence="1">Reverse transcriptase domain-containing protein</fullName>
    </recommendedName>
</protein>
<feature type="domain" description="Reverse transcriptase" evidence="1">
    <location>
        <begin position="7"/>
        <end position="185"/>
    </location>
</feature>
<sequence>MKGFTVVNIPITPVKYPKWATPLRIVKKDDGSLRICGDYRTTVNLAIETDTFPLPAANDYFVKLNAGRVFSKLHLKQAYMQMKVDKDTAMLLTLNTPLGLMKMNRLAFGVNAAPGIFQRVMSTALAGMEGVACLLDDVAVSGKNKEEHDQRLRAVMVKLNAMGFRLNLNKCVFASNQISFLGYMIDAEGLHPSPIKVKEIKGKPAPKNREELRAFLVLYNFYEKPASDGMDRLIKKL</sequence>
<dbReference type="PANTHER" id="PTHR37984">
    <property type="entry name" value="PROTEIN CBG26694"/>
    <property type="match status" value="1"/>
</dbReference>
<dbReference type="SUPFAM" id="SSF56672">
    <property type="entry name" value="DNA/RNA polymerases"/>
    <property type="match status" value="1"/>
</dbReference>
<organism evidence="2 3">
    <name type="scientific">Parnassius mnemosyne</name>
    <name type="common">clouded apollo</name>
    <dbReference type="NCBI Taxonomy" id="213953"/>
    <lineage>
        <taxon>Eukaryota</taxon>
        <taxon>Metazoa</taxon>
        <taxon>Ecdysozoa</taxon>
        <taxon>Arthropoda</taxon>
        <taxon>Hexapoda</taxon>
        <taxon>Insecta</taxon>
        <taxon>Pterygota</taxon>
        <taxon>Neoptera</taxon>
        <taxon>Endopterygota</taxon>
        <taxon>Lepidoptera</taxon>
        <taxon>Glossata</taxon>
        <taxon>Ditrysia</taxon>
        <taxon>Papilionoidea</taxon>
        <taxon>Papilionidae</taxon>
        <taxon>Parnassiinae</taxon>
        <taxon>Parnassini</taxon>
        <taxon>Parnassius</taxon>
        <taxon>Driopa</taxon>
    </lineage>
</organism>
<name>A0AAV1KZ63_9NEOP</name>
<dbReference type="PROSITE" id="PS50878">
    <property type="entry name" value="RT_POL"/>
    <property type="match status" value="1"/>
</dbReference>
<keyword evidence="3" id="KW-1185">Reference proteome</keyword>
<comment type="caution">
    <text evidence="2">The sequence shown here is derived from an EMBL/GenBank/DDBJ whole genome shotgun (WGS) entry which is preliminary data.</text>
</comment>
<dbReference type="EMBL" id="CAVLGL010000082">
    <property type="protein sequence ID" value="CAK1588401.1"/>
    <property type="molecule type" value="Genomic_DNA"/>
</dbReference>
<dbReference type="Proteomes" id="UP001314205">
    <property type="component" value="Unassembled WGS sequence"/>
</dbReference>
<dbReference type="AlphaFoldDB" id="A0AAV1KZ63"/>
<reference evidence="2 3" key="1">
    <citation type="submission" date="2023-11" db="EMBL/GenBank/DDBJ databases">
        <authorList>
            <person name="Hedman E."/>
            <person name="Englund M."/>
            <person name="Stromberg M."/>
            <person name="Nyberg Akerstrom W."/>
            <person name="Nylinder S."/>
            <person name="Jareborg N."/>
            <person name="Kallberg Y."/>
            <person name="Kronander E."/>
        </authorList>
    </citation>
    <scope>NUCLEOTIDE SEQUENCE [LARGE SCALE GENOMIC DNA]</scope>
</reference>
<dbReference type="InterPro" id="IPR000477">
    <property type="entry name" value="RT_dom"/>
</dbReference>
<proteinExistence type="predicted"/>
<accession>A0AAV1KZ63</accession>
<dbReference type="PANTHER" id="PTHR37984:SF5">
    <property type="entry name" value="PROTEIN NYNRIN-LIKE"/>
    <property type="match status" value="1"/>
</dbReference>
<dbReference type="InterPro" id="IPR043128">
    <property type="entry name" value="Rev_trsase/Diguanyl_cyclase"/>
</dbReference>
<dbReference type="InterPro" id="IPR043502">
    <property type="entry name" value="DNA/RNA_pol_sf"/>
</dbReference>
<dbReference type="Gene3D" id="3.10.10.10">
    <property type="entry name" value="HIV Type 1 Reverse Transcriptase, subunit A, domain 1"/>
    <property type="match status" value="1"/>
</dbReference>
<dbReference type="CDD" id="cd01647">
    <property type="entry name" value="RT_LTR"/>
    <property type="match status" value="1"/>
</dbReference>
<gene>
    <name evidence="2" type="ORF">PARMNEM_LOCUS9043</name>
</gene>